<name>A0ABV8A6S9_9DEIO</name>
<protein>
    <submittedName>
        <fullName evidence="1">Uncharacterized protein</fullName>
    </submittedName>
</protein>
<keyword evidence="2" id="KW-1185">Reference proteome</keyword>
<dbReference type="RefSeq" id="WP_380077596.1">
    <property type="nucleotide sequence ID" value="NZ_JBHRZF010000119.1"/>
</dbReference>
<gene>
    <name evidence="1" type="ORF">ACFOPQ_09865</name>
</gene>
<dbReference type="EMBL" id="JBHRZF010000119">
    <property type="protein sequence ID" value="MFC3861066.1"/>
    <property type="molecule type" value="Genomic_DNA"/>
</dbReference>
<evidence type="ECO:0000313" key="2">
    <source>
        <dbReference type="Proteomes" id="UP001595748"/>
    </source>
</evidence>
<proteinExistence type="predicted"/>
<organism evidence="1 2">
    <name type="scientific">Deinococcus antarcticus</name>
    <dbReference type="NCBI Taxonomy" id="1298767"/>
    <lineage>
        <taxon>Bacteria</taxon>
        <taxon>Thermotogati</taxon>
        <taxon>Deinococcota</taxon>
        <taxon>Deinococci</taxon>
        <taxon>Deinococcales</taxon>
        <taxon>Deinococcaceae</taxon>
        <taxon>Deinococcus</taxon>
    </lineage>
</organism>
<accession>A0ABV8A6S9</accession>
<sequence>MTLATDGVLAELKRERERQQARWGEQNLDPAIWLMIIGEEVGEANNAALEHLLGNKPDLVDYRAELVQVAAVVVNAIESFDRQQRQTGG</sequence>
<dbReference type="Proteomes" id="UP001595748">
    <property type="component" value="Unassembled WGS sequence"/>
</dbReference>
<comment type="caution">
    <text evidence="1">The sequence shown here is derived from an EMBL/GenBank/DDBJ whole genome shotgun (WGS) entry which is preliminary data.</text>
</comment>
<reference evidence="2" key="1">
    <citation type="journal article" date="2019" name="Int. J. Syst. Evol. Microbiol.">
        <title>The Global Catalogue of Microorganisms (GCM) 10K type strain sequencing project: providing services to taxonomists for standard genome sequencing and annotation.</title>
        <authorList>
            <consortium name="The Broad Institute Genomics Platform"/>
            <consortium name="The Broad Institute Genome Sequencing Center for Infectious Disease"/>
            <person name="Wu L."/>
            <person name="Ma J."/>
        </authorList>
    </citation>
    <scope>NUCLEOTIDE SEQUENCE [LARGE SCALE GENOMIC DNA]</scope>
    <source>
        <strain evidence="2">CCTCC AB 2013263</strain>
    </source>
</reference>
<evidence type="ECO:0000313" key="1">
    <source>
        <dbReference type="EMBL" id="MFC3861066.1"/>
    </source>
</evidence>